<keyword evidence="1" id="KW-1133">Transmembrane helix</keyword>
<dbReference type="PANTHER" id="PTHR36784">
    <property type="entry name" value="HISTONE-LYSINE N-METHYLTRANSFERASE"/>
    <property type="match status" value="1"/>
</dbReference>
<keyword evidence="3" id="KW-1185">Reference proteome</keyword>
<reference evidence="2 3" key="1">
    <citation type="submission" date="2017-09" db="EMBL/GenBank/DDBJ databases">
        <title>WGS assembly of Aquilegia coerulea Goldsmith.</title>
        <authorList>
            <person name="Hodges S."/>
            <person name="Kramer E."/>
            <person name="Nordborg M."/>
            <person name="Tomkins J."/>
            <person name="Borevitz J."/>
            <person name="Derieg N."/>
            <person name="Yan J."/>
            <person name="Mihaltcheva S."/>
            <person name="Hayes R.D."/>
            <person name="Rokhsar D."/>
        </authorList>
    </citation>
    <scope>NUCLEOTIDE SEQUENCE [LARGE SCALE GENOMIC DNA]</scope>
    <source>
        <strain evidence="3">cv. Goldsmith</strain>
    </source>
</reference>
<dbReference type="PANTHER" id="PTHR36784:SF1">
    <property type="entry name" value="HISTONE-LYSINE N-METHYLTRANSFERASE"/>
    <property type="match status" value="1"/>
</dbReference>
<gene>
    <name evidence="2" type="ORF">AQUCO_00100176v1</name>
</gene>
<feature type="transmembrane region" description="Helical" evidence="1">
    <location>
        <begin position="53"/>
        <end position="73"/>
    </location>
</feature>
<evidence type="ECO:0000313" key="2">
    <source>
        <dbReference type="EMBL" id="PIA64519.1"/>
    </source>
</evidence>
<evidence type="ECO:0000313" key="3">
    <source>
        <dbReference type="Proteomes" id="UP000230069"/>
    </source>
</evidence>
<dbReference type="EMBL" id="KZ305018">
    <property type="protein sequence ID" value="PIA64519.1"/>
    <property type="molecule type" value="Genomic_DNA"/>
</dbReference>
<protein>
    <submittedName>
        <fullName evidence="2">Uncharacterized protein</fullName>
    </submittedName>
</protein>
<dbReference type="FunCoup" id="A0A2G5F940">
    <property type="interactions" value="337"/>
</dbReference>
<dbReference type="Proteomes" id="UP000230069">
    <property type="component" value="Unassembled WGS sequence"/>
</dbReference>
<dbReference type="InterPro" id="IPR036259">
    <property type="entry name" value="MFS_trans_sf"/>
</dbReference>
<keyword evidence="1" id="KW-0812">Transmembrane</keyword>
<sequence>MIKLSRKFRRNRREEEDNNSILPTRDDFRPIDTHEQEELIRSFEQKHAQQSRLWKTVFAGLLLCFIAFLIYSIFSQVSSPWDLRYHAYFMSEIDSWVVISADQVAVVVCLMATKGLLSNSKKNRRWILGSCYLSVLLAVFWLYQMLRLPKFRWDIIWLPFGPLGGACISLYVDHLLGESSEEIRKLRGYMYSYKAS</sequence>
<dbReference type="STRING" id="218851.A0A2G5F940"/>
<organism evidence="2 3">
    <name type="scientific">Aquilegia coerulea</name>
    <name type="common">Rocky mountain columbine</name>
    <dbReference type="NCBI Taxonomy" id="218851"/>
    <lineage>
        <taxon>Eukaryota</taxon>
        <taxon>Viridiplantae</taxon>
        <taxon>Streptophyta</taxon>
        <taxon>Embryophyta</taxon>
        <taxon>Tracheophyta</taxon>
        <taxon>Spermatophyta</taxon>
        <taxon>Magnoliopsida</taxon>
        <taxon>Ranunculales</taxon>
        <taxon>Ranunculaceae</taxon>
        <taxon>Thalictroideae</taxon>
        <taxon>Aquilegia</taxon>
    </lineage>
</organism>
<evidence type="ECO:0000256" key="1">
    <source>
        <dbReference type="SAM" id="Phobius"/>
    </source>
</evidence>
<proteinExistence type="predicted"/>
<accession>A0A2G5F940</accession>
<keyword evidence="1" id="KW-0472">Membrane</keyword>
<feature type="transmembrane region" description="Helical" evidence="1">
    <location>
        <begin position="155"/>
        <end position="176"/>
    </location>
</feature>
<dbReference type="AlphaFoldDB" id="A0A2G5F940"/>
<name>A0A2G5F940_AQUCA</name>
<dbReference type="OrthoDB" id="1904339at2759"/>
<dbReference type="InParanoid" id="A0A2G5F940"/>
<feature type="transmembrane region" description="Helical" evidence="1">
    <location>
        <begin position="125"/>
        <end position="143"/>
    </location>
</feature>
<dbReference type="SUPFAM" id="SSF103473">
    <property type="entry name" value="MFS general substrate transporter"/>
    <property type="match status" value="1"/>
</dbReference>
<feature type="transmembrane region" description="Helical" evidence="1">
    <location>
        <begin position="93"/>
        <end position="113"/>
    </location>
</feature>